<feature type="compositionally biased region" description="Basic residues" evidence="1">
    <location>
        <begin position="19"/>
        <end position="38"/>
    </location>
</feature>
<organism evidence="2">
    <name type="scientific">viral metagenome</name>
    <dbReference type="NCBI Taxonomy" id="1070528"/>
    <lineage>
        <taxon>unclassified sequences</taxon>
        <taxon>metagenomes</taxon>
        <taxon>organismal metagenomes</taxon>
    </lineage>
</organism>
<proteinExistence type="predicted"/>
<sequence>MGNYNSSEEPIEPESTVKKTVKRRKRTSGKSLKNKKKTYFNDNFTERPYSEFI</sequence>
<evidence type="ECO:0000256" key="1">
    <source>
        <dbReference type="SAM" id="MobiDB-lite"/>
    </source>
</evidence>
<dbReference type="EMBL" id="MN740006">
    <property type="protein sequence ID" value="QHT83223.1"/>
    <property type="molecule type" value="Genomic_DNA"/>
</dbReference>
<protein>
    <submittedName>
        <fullName evidence="2">Uncharacterized protein</fullName>
    </submittedName>
</protein>
<accession>A0A6C0HTJ8</accession>
<reference evidence="2" key="1">
    <citation type="journal article" date="2020" name="Nature">
        <title>Giant virus diversity and host interactions through global metagenomics.</title>
        <authorList>
            <person name="Schulz F."/>
            <person name="Roux S."/>
            <person name="Paez-Espino D."/>
            <person name="Jungbluth S."/>
            <person name="Walsh D.A."/>
            <person name="Denef V.J."/>
            <person name="McMahon K.D."/>
            <person name="Konstantinidis K.T."/>
            <person name="Eloe-Fadrosh E.A."/>
            <person name="Kyrpides N.C."/>
            <person name="Woyke T."/>
        </authorList>
    </citation>
    <scope>NUCLEOTIDE SEQUENCE</scope>
    <source>
        <strain evidence="2">GVMAG-M-3300023184-167</strain>
    </source>
</reference>
<feature type="region of interest" description="Disordered" evidence="1">
    <location>
        <begin position="1"/>
        <end position="38"/>
    </location>
</feature>
<name>A0A6C0HTJ8_9ZZZZ</name>
<evidence type="ECO:0000313" key="2">
    <source>
        <dbReference type="EMBL" id="QHT83223.1"/>
    </source>
</evidence>
<dbReference type="AlphaFoldDB" id="A0A6C0HTJ8"/>